<reference evidence="9 10" key="2">
    <citation type="journal article" date="2021" name="Genomics">
        <title>High-quality reference genome for Clonorchis sinensis.</title>
        <authorList>
            <person name="Young N.D."/>
            <person name="Stroehlein A.J."/>
            <person name="Kinkar L."/>
            <person name="Wang T."/>
            <person name="Sohn W.M."/>
            <person name="Chang B.C.H."/>
            <person name="Kaur P."/>
            <person name="Weisz D."/>
            <person name="Dudchenko O."/>
            <person name="Aiden E.L."/>
            <person name="Korhonen P.K."/>
            <person name="Gasser R.B."/>
        </authorList>
    </citation>
    <scope>NUCLEOTIDE SEQUENCE [LARGE SCALE GENOMIC DNA]</scope>
    <source>
        <strain evidence="9">Cs-k2</strain>
    </source>
</reference>
<dbReference type="GO" id="GO:0005524">
    <property type="term" value="F:ATP binding"/>
    <property type="evidence" value="ECO:0007669"/>
    <property type="project" value="UniProtKB-UniRule"/>
</dbReference>
<dbReference type="InterPro" id="IPR014001">
    <property type="entry name" value="Helicase_ATP-bd"/>
</dbReference>
<comment type="similarity">
    <text evidence="7">Belongs to the SNF2/RAD54 helicase family.</text>
</comment>
<dbReference type="GO" id="GO:0016887">
    <property type="term" value="F:ATP hydrolysis activity"/>
    <property type="evidence" value="ECO:0007669"/>
    <property type="project" value="TreeGrafter"/>
</dbReference>
<feature type="compositionally biased region" description="Polar residues" evidence="8">
    <location>
        <begin position="394"/>
        <end position="417"/>
    </location>
</feature>
<comment type="catalytic activity">
    <reaction evidence="7">
        <text>ATP + H2O = ADP + phosphate + H(+)</text>
        <dbReference type="Rhea" id="RHEA:13065"/>
        <dbReference type="ChEBI" id="CHEBI:15377"/>
        <dbReference type="ChEBI" id="CHEBI:15378"/>
        <dbReference type="ChEBI" id="CHEBI:30616"/>
        <dbReference type="ChEBI" id="CHEBI:43474"/>
        <dbReference type="ChEBI" id="CHEBI:456216"/>
    </reaction>
</comment>
<dbReference type="Pfam" id="PF00271">
    <property type="entry name" value="Helicase_C"/>
    <property type="match status" value="1"/>
</dbReference>
<keyword evidence="3 7" id="KW-0378">Hydrolase</keyword>
<dbReference type="InterPro" id="IPR038718">
    <property type="entry name" value="SNF2-like_sf"/>
</dbReference>
<evidence type="ECO:0000313" key="10">
    <source>
        <dbReference type="Proteomes" id="UP000286415"/>
    </source>
</evidence>
<dbReference type="Gene3D" id="3.40.50.10810">
    <property type="entry name" value="Tandem AAA-ATPase domain"/>
    <property type="match status" value="1"/>
</dbReference>
<dbReference type="InterPro" id="IPR001650">
    <property type="entry name" value="Helicase_C-like"/>
</dbReference>
<dbReference type="EC" id="3.6.4.-" evidence="7"/>
<organism evidence="9 10">
    <name type="scientific">Clonorchis sinensis</name>
    <name type="common">Chinese liver fluke</name>
    <dbReference type="NCBI Taxonomy" id="79923"/>
    <lineage>
        <taxon>Eukaryota</taxon>
        <taxon>Metazoa</taxon>
        <taxon>Spiralia</taxon>
        <taxon>Lophotrochozoa</taxon>
        <taxon>Platyhelminthes</taxon>
        <taxon>Trematoda</taxon>
        <taxon>Digenea</taxon>
        <taxon>Opisthorchiida</taxon>
        <taxon>Opisthorchiata</taxon>
        <taxon>Opisthorchiidae</taxon>
        <taxon>Clonorchis</taxon>
    </lineage>
</organism>
<feature type="compositionally biased region" description="Acidic residues" evidence="8">
    <location>
        <begin position="208"/>
        <end position="217"/>
    </location>
</feature>
<dbReference type="GO" id="GO:0006281">
    <property type="term" value="P:DNA repair"/>
    <property type="evidence" value="ECO:0007669"/>
    <property type="project" value="UniProtKB-UniRule"/>
</dbReference>
<evidence type="ECO:0000256" key="4">
    <source>
        <dbReference type="ARBA" id="ARBA00022840"/>
    </source>
</evidence>
<dbReference type="PANTHER" id="PTHR45685">
    <property type="entry name" value="HELICASE SRCAP-RELATED"/>
    <property type="match status" value="1"/>
</dbReference>
<dbReference type="GO" id="GO:0031011">
    <property type="term" value="C:Ino80 complex"/>
    <property type="evidence" value="ECO:0007669"/>
    <property type="project" value="UniProtKB-UniRule"/>
</dbReference>
<dbReference type="Pfam" id="PF00176">
    <property type="entry name" value="SNF2-rel_dom"/>
    <property type="match status" value="1"/>
</dbReference>
<dbReference type="Proteomes" id="UP000286415">
    <property type="component" value="Unassembled WGS sequence"/>
</dbReference>
<comment type="subcellular location">
    <subcellularLocation>
        <location evidence="1 7">Nucleus</location>
    </subcellularLocation>
</comment>
<dbReference type="OrthoDB" id="448448at2759"/>
<comment type="domain">
    <text evidence="7">The DBINO region is involved in binding to DNA.</text>
</comment>
<evidence type="ECO:0000256" key="2">
    <source>
        <dbReference type="ARBA" id="ARBA00022741"/>
    </source>
</evidence>
<keyword evidence="7" id="KW-0234">DNA repair</keyword>
<dbReference type="EMBL" id="NIRI02000076">
    <property type="protein sequence ID" value="KAG5442347.1"/>
    <property type="molecule type" value="Genomic_DNA"/>
</dbReference>
<accession>A0A419Q150</accession>
<evidence type="ECO:0000256" key="8">
    <source>
        <dbReference type="SAM" id="MobiDB-lite"/>
    </source>
</evidence>
<keyword evidence="9" id="KW-0347">Helicase</keyword>
<protein>
    <recommendedName>
        <fullName evidence="7">Chromatin-remodeling ATPase INO80</fullName>
        <ecNumber evidence="7">3.6.4.-</ecNumber>
    </recommendedName>
</protein>
<dbReference type="CDD" id="cd18793">
    <property type="entry name" value="SF2_C_SNF"/>
    <property type="match status" value="1"/>
</dbReference>
<reference evidence="9 10" key="1">
    <citation type="journal article" date="2018" name="Biotechnol. Adv.">
        <title>Improved genomic resources and new bioinformatic workflow for the carcinogenic parasite Clonorchis sinensis: Biotechnological implications.</title>
        <authorList>
            <person name="Wang D."/>
            <person name="Korhonen P.K."/>
            <person name="Gasser R.B."/>
            <person name="Young N.D."/>
        </authorList>
    </citation>
    <scope>NUCLEOTIDE SEQUENCE [LARGE SCALE GENOMIC DNA]</scope>
    <source>
        <strain evidence="9">Cs-k2</strain>
    </source>
</reference>
<evidence type="ECO:0000313" key="9">
    <source>
        <dbReference type="EMBL" id="KAG5442347.1"/>
    </source>
</evidence>
<comment type="function">
    <text evidence="7">ATPase component of the INO80 complex which remodels chromatin by shifting nucleosomes and is involved in DNA repair.</text>
</comment>
<keyword evidence="4 7" id="KW-0067">ATP-binding</keyword>
<keyword evidence="10" id="KW-1185">Reference proteome</keyword>
<keyword evidence="5 7" id="KW-0238">DNA-binding</keyword>
<dbReference type="InParanoid" id="A0A419Q150"/>
<dbReference type="SUPFAM" id="SSF52540">
    <property type="entry name" value="P-loop containing nucleoside triphosphate hydrolases"/>
    <property type="match status" value="2"/>
</dbReference>
<dbReference type="STRING" id="79923.A0A419Q150"/>
<keyword evidence="6" id="KW-0539">Nucleus</keyword>
<dbReference type="InterPro" id="IPR049730">
    <property type="entry name" value="SNF2/RAD54-like_C"/>
</dbReference>
<dbReference type="GO" id="GO:0004386">
    <property type="term" value="F:helicase activity"/>
    <property type="evidence" value="ECO:0007669"/>
    <property type="project" value="UniProtKB-KW"/>
</dbReference>
<dbReference type="SMART" id="SM00490">
    <property type="entry name" value="HELICc"/>
    <property type="match status" value="1"/>
</dbReference>
<dbReference type="InterPro" id="IPR000330">
    <property type="entry name" value="SNF2_N"/>
</dbReference>
<proteinExistence type="inferred from homology"/>
<sequence>MELIKEIEELDMFVRAPATVLFADADSVQQLSQMYWEEQWSRYPELRPLQTIKQQQRRSNSFRSTFASPAIAREIGQMVAEWRAEAREKVSRMTDIERFEILADLGIPGYAELAGRDVPRAAAIPGGSMNSPVPTSPKQSTHPPSSTTARKRKSSLLLRGARFAKQSRLSGYSRFQRKASKRRNLKAAEPVRPAPDEQKAASQLVEDEKYDDEEDLYEDEEEDQLTVIVRRQREVFSARVAAGRPSIRNSRPPSTTATNTTTAASEYKLSGASSAALARAMLSNKVLREWKALARKVVCKVARQWIATRRDKMSLAKRAARDCARLMRQRALVSQKSTRDAVFAAAAAATGMQGSGNGEVKASRSSSVDEQEDDDAQQILQRLDEADEYELDESSQQSADDVQAEKQPQSTEASKTLVSNSIAVAARAAAQRLGISPEEEEYEIERLKSQALSKVNLAVEKERQKRAHFQQLHPAACSDSKPDANTPEVHVEAPSLFQGSLKGYQLRGLTWLLGLFDQGINGILADEMGLGKTIQAIAFLGHLAEKYNIWGPFLVVAPASTLHNWTQEFAKFLPSFRLVPYWGNPAERKVLRRFWFSARPQTAPADFDDSPAPLADEAVRALPGTRDAEMHVVITSYQIVLQDAKFINKTPWAYIVLDEAHAIKSTASLRWRILLSFKCRNRLLLTGTPIQNTMQELWALLHFIMPTLFDSHDEFANWFSRDIESQVTATSAGGNGGGGASSTMSLATSRFTENQLSRLHLILKPFMLRRTKAEVEHEISTKTEITLNCPLSQRQQLLYERLRNKIRLEDLSTVIGANGFSETGPNSTVLEGAGSSSTAHLINLVMQLRKVCNHPDLWERRESRFSCITGAVQPSESEFASCFGPYDAGAPTWTLPRLLYDEGLIPNLSWSVPGAHTSISLHSCQPRSDSLDSTVSAVGTIFHPAYVHQDLWHHDDLEPDVGPPGSDIRHTGGHQITESPDKCFSFIRLMDLSPSELSTAVVTRGLSLWLDSRWRSTTGAKVLGHTLLPASFDRISRTSFIYDQMVPYLSLWYLISYSHLFVPRYKPSGWGCFSYFAEDEADFTAPSIATDFLKPMCVPKVVLQPTHLHVRVPWFCERETQLSFPQRVSHPVSNTFTAPDFFISCQRMFPLTVKPVPVATRVSDSGKLVTLDALLNRLKPEGHRVLIYSQMTRMIDILEDFMIYRKHAYLRLDGSSRLCDRRDMVAQWQSSSRWFVFLLSTRAGGLGINLTAADTVIFYDSDWNPTVDQQAMDRAHRLGQTKPVTVYRLVCQNTIEGRMMQRAEEKRAMQQMVIHSGQDNGARSLLPPKQSADQLTSSDMVSLLLDDDELVKRLQLRRQQQAQRCRPTRNPSAGRILAGNMTSVSSTTSFPTATAVESGGDLVAQNSAPSYIQESQLERKRSAVNLDQTPSHSTGEKKPRVEWDPITMRGIESS</sequence>
<name>A0A419Q150_CLOSI</name>
<dbReference type="GO" id="GO:0003677">
    <property type="term" value="F:DNA binding"/>
    <property type="evidence" value="ECO:0007669"/>
    <property type="project" value="UniProtKB-UniRule"/>
</dbReference>
<gene>
    <name evidence="9" type="ORF">CSKR_109290</name>
</gene>
<keyword evidence="2" id="KW-0547">Nucleotide-binding</keyword>
<comment type="caution">
    <text evidence="9">The sequence shown here is derived from an EMBL/GenBank/DDBJ whole genome shotgun (WGS) entry which is preliminary data.</text>
</comment>
<dbReference type="PROSITE" id="PS51192">
    <property type="entry name" value="HELICASE_ATP_BIND_1"/>
    <property type="match status" value="1"/>
</dbReference>
<feature type="region of interest" description="Disordered" evidence="8">
    <location>
        <begin position="122"/>
        <end position="155"/>
    </location>
</feature>
<dbReference type="PANTHER" id="PTHR45685:SF2">
    <property type="entry name" value="CHROMATIN-REMODELING ATPASE INO80"/>
    <property type="match status" value="1"/>
</dbReference>
<feature type="region of interest" description="Disordered" evidence="8">
    <location>
        <begin position="1415"/>
        <end position="1454"/>
    </location>
</feature>
<feature type="compositionally biased region" description="Basic and acidic residues" evidence="8">
    <location>
        <begin position="1434"/>
        <end position="1443"/>
    </location>
</feature>
<evidence type="ECO:0000256" key="6">
    <source>
        <dbReference type="ARBA" id="ARBA00023242"/>
    </source>
</evidence>
<dbReference type="Gene3D" id="3.40.50.300">
    <property type="entry name" value="P-loop containing nucleotide triphosphate hydrolases"/>
    <property type="match status" value="1"/>
</dbReference>
<dbReference type="InterPro" id="IPR027417">
    <property type="entry name" value="P-loop_NTPase"/>
</dbReference>
<dbReference type="GO" id="GO:0006338">
    <property type="term" value="P:chromatin remodeling"/>
    <property type="evidence" value="ECO:0007669"/>
    <property type="project" value="UniProtKB-UniRule"/>
</dbReference>
<dbReference type="PROSITE" id="PS51194">
    <property type="entry name" value="HELICASE_CTER"/>
    <property type="match status" value="1"/>
</dbReference>
<dbReference type="FunCoup" id="A0A419Q150">
    <property type="interactions" value="1343"/>
</dbReference>
<evidence type="ECO:0000256" key="5">
    <source>
        <dbReference type="ARBA" id="ARBA00023125"/>
    </source>
</evidence>
<feature type="region of interest" description="Disordered" evidence="8">
    <location>
        <begin position="168"/>
        <end position="217"/>
    </location>
</feature>
<evidence type="ECO:0000256" key="1">
    <source>
        <dbReference type="ARBA" id="ARBA00004123"/>
    </source>
</evidence>
<feature type="region of interest" description="Disordered" evidence="8">
    <location>
        <begin position="350"/>
        <end position="375"/>
    </location>
</feature>
<feature type="compositionally biased region" description="Basic residues" evidence="8">
    <location>
        <begin position="175"/>
        <end position="185"/>
    </location>
</feature>
<keyword evidence="7" id="KW-0227">DNA damage</keyword>
<feature type="compositionally biased region" description="Polar residues" evidence="8">
    <location>
        <begin position="128"/>
        <end position="148"/>
    </location>
</feature>
<dbReference type="SMART" id="SM00487">
    <property type="entry name" value="DEXDc"/>
    <property type="match status" value="1"/>
</dbReference>
<dbReference type="InterPro" id="IPR050520">
    <property type="entry name" value="INO80/SWR1_helicase"/>
</dbReference>
<feature type="region of interest" description="Disordered" evidence="8">
    <location>
        <begin position="388"/>
        <end position="417"/>
    </location>
</feature>
<dbReference type="GO" id="GO:0042393">
    <property type="term" value="F:histone binding"/>
    <property type="evidence" value="ECO:0007669"/>
    <property type="project" value="TreeGrafter"/>
</dbReference>
<evidence type="ECO:0000256" key="7">
    <source>
        <dbReference type="RuleBase" id="RU368001"/>
    </source>
</evidence>
<evidence type="ECO:0000256" key="3">
    <source>
        <dbReference type="ARBA" id="ARBA00022801"/>
    </source>
</evidence>
<comment type="subunit">
    <text evidence="7">Component of the INO80 chromatin-remodeling complex.</text>
</comment>